<organism evidence="6">
    <name type="scientific">Caldilineaceae bacterium SB0662_bin_9</name>
    <dbReference type="NCBI Taxonomy" id="2605258"/>
    <lineage>
        <taxon>Bacteria</taxon>
        <taxon>Bacillati</taxon>
        <taxon>Chloroflexota</taxon>
        <taxon>Caldilineae</taxon>
        <taxon>Caldilineales</taxon>
        <taxon>Caldilineaceae</taxon>
    </lineage>
</organism>
<keyword evidence="2 4" id="KW-0648">Protein biosynthesis</keyword>
<evidence type="ECO:0000313" key="6">
    <source>
        <dbReference type="EMBL" id="MYD91408.1"/>
    </source>
</evidence>
<dbReference type="InterPro" id="IPR004369">
    <property type="entry name" value="Prolyl-tRNA_editing_YbaK/EbsC"/>
</dbReference>
<dbReference type="Pfam" id="PF04073">
    <property type="entry name" value="tRNA_edit"/>
    <property type="match status" value="1"/>
</dbReference>
<feature type="domain" description="YbaK/aminoacyl-tRNA synthetase-associated" evidence="5">
    <location>
        <begin position="31"/>
        <end position="153"/>
    </location>
</feature>
<dbReference type="SUPFAM" id="SSF55826">
    <property type="entry name" value="YbaK/ProRS associated domain"/>
    <property type="match status" value="1"/>
</dbReference>
<comment type="similarity">
    <text evidence="1 4">Belongs to the prolyl-tRNA editing family. YbaK/EbsC subfamily.</text>
</comment>
<dbReference type="GO" id="GO:0016829">
    <property type="term" value="F:lyase activity"/>
    <property type="evidence" value="ECO:0007669"/>
    <property type="project" value="UniProtKB-KW"/>
</dbReference>
<proteinExistence type="inferred from homology"/>
<dbReference type="Gene3D" id="3.90.960.10">
    <property type="entry name" value="YbaK/aminoacyl-tRNA synthetase-associated domain"/>
    <property type="match status" value="1"/>
</dbReference>
<name>A0A6B1DVY1_9CHLR</name>
<accession>A0A6B1DVY1</accession>
<dbReference type="GO" id="GO:0006412">
    <property type="term" value="P:translation"/>
    <property type="evidence" value="ECO:0007669"/>
    <property type="project" value="UniProtKB-KW"/>
</dbReference>
<dbReference type="EC" id="4.2.-.-" evidence="4"/>
<dbReference type="GO" id="GO:0002161">
    <property type="term" value="F:aminoacyl-tRNA deacylase activity"/>
    <property type="evidence" value="ECO:0007669"/>
    <property type="project" value="InterPro"/>
</dbReference>
<comment type="caution">
    <text evidence="6">The sequence shown here is derived from an EMBL/GenBank/DDBJ whole genome shotgun (WGS) entry which is preliminary data.</text>
</comment>
<dbReference type="InterPro" id="IPR007214">
    <property type="entry name" value="YbaK/aa-tRNA-synth-assoc-dom"/>
</dbReference>
<gene>
    <name evidence="6" type="ORF">F4Y08_13905</name>
</gene>
<dbReference type="InterPro" id="IPR036754">
    <property type="entry name" value="YbaK/aa-tRNA-synt-asso_dom_sf"/>
</dbReference>
<sequence length="167" mass="18075">MALKQRFRNNVTRILEGAGVSFNVLEYTWSEEVHSAVQVAQALEMPPACVFKTLVAEEPSDGTKLVCLIPGPAELDLKAVARLAGVKKAAMATRTEAQRWSGMEPGGISPLGLHRKRCRIFLDVSALDHDRVVVSAGARGWQVCMATCDLVDLLVPDIAPLARSAPR</sequence>
<dbReference type="CDD" id="cd00002">
    <property type="entry name" value="YbaK_deacylase"/>
    <property type="match status" value="1"/>
</dbReference>
<dbReference type="PIRSF" id="PIRSF006181">
    <property type="entry name" value="EbsC_YbaK"/>
    <property type="match status" value="1"/>
</dbReference>
<evidence type="ECO:0000256" key="1">
    <source>
        <dbReference type="ARBA" id="ARBA00009798"/>
    </source>
</evidence>
<dbReference type="AlphaFoldDB" id="A0A6B1DVY1"/>
<dbReference type="PANTHER" id="PTHR30411">
    <property type="entry name" value="CYTOPLASMIC PROTEIN"/>
    <property type="match status" value="1"/>
</dbReference>
<keyword evidence="3 4" id="KW-0456">Lyase</keyword>
<protein>
    <recommendedName>
        <fullName evidence="4">Cys-tRNA(Pro)/Cys-tRNA(Cys) deacylase</fullName>
        <ecNumber evidence="4">4.2.-.-</ecNumber>
    </recommendedName>
</protein>
<evidence type="ECO:0000256" key="2">
    <source>
        <dbReference type="ARBA" id="ARBA00022917"/>
    </source>
</evidence>
<dbReference type="PANTHER" id="PTHR30411:SF0">
    <property type="entry name" value="CYS-TRNA(PRO)_CYS-TRNA(CYS) DEACYLASE YBAK"/>
    <property type="match status" value="1"/>
</dbReference>
<evidence type="ECO:0000256" key="4">
    <source>
        <dbReference type="PIRNR" id="PIRNR006181"/>
    </source>
</evidence>
<evidence type="ECO:0000256" key="3">
    <source>
        <dbReference type="ARBA" id="ARBA00023239"/>
    </source>
</evidence>
<evidence type="ECO:0000259" key="5">
    <source>
        <dbReference type="Pfam" id="PF04073"/>
    </source>
</evidence>
<reference evidence="6" key="1">
    <citation type="submission" date="2019-09" db="EMBL/GenBank/DDBJ databases">
        <title>Characterisation of the sponge microbiome using genome-centric metagenomics.</title>
        <authorList>
            <person name="Engelberts J.P."/>
            <person name="Robbins S.J."/>
            <person name="De Goeij J.M."/>
            <person name="Aranda M."/>
            <person name="Bell S.C."/>
            <person name="Webster N.S."/>
        </authorList>
    </citation>
    <scope>NUCLEOTIDE SEQUENCE</scope>
    <source>
        <strain evidence="6">SB0662_bin_9</strain>
    </source>
</reference>
<dbReference type="EMBL" id="VXPY01000095">
    <property type="protein sequence ID" value="MYD91408.1"/>
    <property type="molecule type" value="Genomic_DNA"/>
</dbReference>